<dbReference type="Pfam" id="PF01094">
    <property type="entry name" value="ANF_receptor"/>
    <property type="match status" value="1"/>
</dbReference>
<feature type="binding site" evidence="17">
    <location>
        <position position="528"/>
    </location>
    <ligand>
        <name>L-glutamate</name>
        <dbReference type="ChEBI" id="CHEBI:29985"/>
    </ligand>
</feature>
<evidence type="ECO:0000256" key="10">
    <source>
        <dbReference type="ARBA" id="ARBA00023136"/>
    </source>
</evidence>
<gene>
    <name evidence="26" type="ORF">LARSCL_LOCUS3634</name>
</gene>
<dbReference type="SUPFAM" id="SSF53850">
    <property type="entry name" value="Periplasmic binding protein-like II"/>
    <property type="match status" value="1"/>
</dbReference>
<dbReference type="GO" id="GO:0038023">
    <property type="term" value="F:signaling receptor activity"/>
    <property type="evidence" value="ECO:0007669"/>
    <property type="project" value="InterPro"/>
</dbReference>
<dbReference type="SUPFAM" id="SSF53822">
    <property type="entry name" value="Periplasmic binding protein-like I"/>
    <property type="match status" value="1"/>
</dbReference>
<dbReference type="PANTHER" id="PTHR18966">
    <property type="entry name" value="IONOTROPIC GLUTAMATE RECEPTOR"/>
    <property type="match status" value="1"/>
</dbReference>
<feature type="transmembrane region" description="Helical" evidence="22">
    <location>
        <begin position="609"/>
        <end position="629"/>
    </location>
</feature>
<dbReference type="InterPro" id="IPR001828">
    <property type="entry name" value="ANF_lig-bd_rcpt"/>
</dbReference>
<dbReference type="Proteomes" id="UP001497382">
    <property type="component" value="Unassembled WGS sequence"/>
</dbReference>
<keyword evidence="15" id="KW-0407">Ion channel</keyword>
<evidence type="ECO:0000259" key="25">
    <source>
        <dbReference type="SMART" id="SM00918"/>
    </source>
</evidence>
<dbReference type="EMBL" id="CAXIEN010000028">
    <property type="protein sequence ID" value="CAL1267379.1"/>
    <property type="molecule type" value="Genomic_DNA"/>
</dbReference>
<dbReference type="Pfam" id="PF00060">
    <property type="entry name" value="Lig_chan"/>
    <property type="match status" value="1"/>
</dbReference>
<evidence type="ECO:0000256" key="17">
    <source>
        <dbReference type="PIRSR" id="PIRSR601508-1"/>
    </source>
</evidence>
<evidence type="ECO:0000256" key="1">
    <source>
        <dbReference type="ARBA" id="ARBA00004651"/>
    </source>
</evidence>
<evidence type="ECO:0000256" key="9">
    <source>
        <dbReference type="ARBA" id="ARBA00023065"/>
    </source>
</evidence>
<evidence type="ECO:0000256" key="14">
    <source>
        <dbReference type="ARBA" id="ARBA00023286"/>
    </source>
</evidence>
<feature type="disulfide bond" evidence="19">
    <location>
        <begin position="748"/>
        <end position="802"/>
    </location>
</feature>
<keyword evidence="3" id="KW-0813">Transport</keyword>
<keyword evidence="8 20" id="KW-0175">Coiled coil</keyword>
<evidence type="ECO:0000256" key="23">
    <source>
        <dbReference type="SAM" id="SignalP"/>
    </source>
</evidence>
<dbReference type="GO" id="GO:0015276">
    <property type="term" value="F:ligand-gated monoatomic ion channel activity"/>
    <property type="evidence" value="ECO:0007669"/>
    <property type="project" value="InterPro"/>
</dbReference>
<evidence type="ECO:0000256" key="3">
    <source>
        <dbReference type="ARBA" id="ARBA00022448"/>
    </source>
</evidence>
<dbReference type="Gene3D" id="3.40.50.2300">
    <property type="match status" value="1"/>
</dbReference>
<keyword evidence="14" id="KW-1071">Ligand-gated ion channel</keyword>
<keyword evidence="19" id="KW-1015">Disulfide bond</keyword>
<dbReference type="FunFam" id="1.10.287.70:FF:000191">
    <property type="entry name" value="Glutamate receptor ionotropic, NMDA 3A"/>
    <property type="match status" value="1"/>
</dbReference>
<feature type="region of interest" description="Disordered" evidence="21">
    <location>
        <begin position="942"/>
        <end position="995"/>
    </location>
</feature>
<proteinExistence type="inferred from homology"/>
<dbReference type="PRINTS" id="PR00177">
    <property type="entry name" value="NMDARECEPTOR"/>
</dbReference>
<reference evidence="26 27" key="1">
    <citation type="submission" date="2024-04" db="EMBL/GenBank/DDBJ databases">
        <authorList>
            <person name="Rising A."/>
            <person name="Reimegard J."/>
            <person name="Sonavane S."/>
            <person name="Akerstrom W."/>
            <person name="Nylinder S."/>
            <person name="Hedman E."/>
            <person name="Kallberg Y."/>
        </authorList>
    </citation>
    <scope>NUCLEOTIDE SEQUENCE [LARGE SCALE GENOMIC DNA]</scope>
</reference>
<feature type="transmembrane region" description="Helical" evidence="22">
    <location>
        <begin position="820"/>
        <end position="846"/>
    </location>
</feature>
<keyword evidence="27" id="KW-1185">Reference proteome</keyword>
<keyword evidence="23" id="KW-0732">Signal</keyword>
<evidence type="ECO:0000256" key="22">
    <source>
        <dbReference type="SAM" id="Phobius"/>
    </source>
</evidence>
<sequence>MGKNNLMTLFWNLVLAFLLLIPWPVISLPIHLMIALPEEDATKLSKGLRRTIDDFKGEGEGMNASTILVTGNITDIIDGVCDSIQKQNPHVILSFLPPQRTFYISMIAGQAGIPAMTVTRDYTDVAVKEMNEWLISLDPNPEDLADALFHFLTSQDWYEVTLLLDESMFSGSVCRRLLALSNGPPLLKIIKLPPARSKLLSILSSCHTSKTRVLVLCCSGGRRTRQVFQEARKLKMLEQDWIWILLEKATSNPESGNYPVGILGLRLKHQVTNKHSVRSAMDVVAESVKYLDGNFQLVGKGNESNISCWNNASAHRRRVTEALHTVIKRQIERESSVAREGLEPPVFEVLNLVSGPHSLRRRWKRLGNVTGSRVHMDAVVWLRAPWSSGSVSRRGGPLSRPPATGGRQRFRVVTAYSPPFVKPGTRVENGSCLIGVPCLQVNTSDKDAIVTIFADYHAGRSEGMLYNIRCCAGISIALLLALSRDLGFEFDLYLVADGFFGTMRGKEWNGITADLVSGAAHMTFAAFSMTSARQQVIDFSVPYFHSGVSCLTSSQSRVVPLSAFLVPFSIQLWVAIFCGLTATAVAAAVYEWLSPFGLNPWGRQRTKNFSLASALWVMWSLLFSHLVAFKAPKSWPNKVLINIWGCFSVIFLASYTANIAALFAGLFFHLRVDDFHDAQLLNLRTGTARGSAAEFYVYKQNPELYQHIQRYGVDTLEMGLQELRNKELDMLIGDTAVLNYFRGNDPGCSLHLLADSIFDDAYAVGVQKGFPLTEAISEMLLKYSEYGYVDQLQKKWYGRVPCFDDRLHRFNQPEPLSVEAVAGVFIMLLVGVGVGVLILILEHVIFKYALPILRKKPKECFWRSPNLMFFSQKLYRFINTVELVSPHHSVKEIISNLKEGQIASLFQKSVKKKFKEEARRRKSKSQFFDMIQEIRRVVRQQNDPKTSITWEDSRTQLTSPPKVTTPLEGEVPWEIDENEAVEEEESGDDDDDDEDRFQIPEIRFTSSFQDLTQTSVLLHSYRPRYYSESPEEPDSLVESYSSTSTATFFNRVRTRLSASASDLTSMQVKDDPWLKIGVLTSPRVRSLDDIQNLRKDSLTSDNKERIESLEFADNLSATWRSSYTIDELRLLSMSKEDIVRMWQGSERALLNRLQDTLKEKRLLEQKLAFIQKTLLKPP</sequence>
<keyword evidence="5 22" id="KW-0812">Transmembrane</keyword>
<keyword evidence="9" id="KW-0406">Ion transport</keyword>
<evidence type="ECO:0000313" key="27">
    <source>
        <dbReference type="Proteomes" id="UP001497382"/>
    </source>
</evidence>
<dbReference type="InterPro" id="IPR001508">
    <property type="entry name" value="Iono_Glu_rcpt_met"/>
</dbReference>
<dbReference type="AlphaFoldDB" id="A0AAV1Z798"/>
<keyword evidence="12" id="KW-0325">Glycoprotein</keyword>
<feature type="domain" description="Ionotropic glutamate receptor C-terminal" evidence="24">
    <location>
        <begin position="447"/>
        <end position="799"/>
    </location>
</feature>
<keyword evidence="11" id="KW-0675">Receptor</keyword>
<evidence type="ECO:0000256" key="11">
    <source>
        <dbReference type="ARBA" id="ARBA00023170"/>
    </source>
</evidence>
<evidence type="ECO:0000256" key="2">
    <source>
        <dbReference type="ARBA" id="ARBA00008685"/>
    </source>
</evidence>
<feature type="site" description="Interaction with the cone snail toxin Con-ikot-ikot" evidence="18">
    <location>
        <position position="782"/>
    </location>
</feature>
<evidence type="ECO:0000256" key="7">
    <source>
        <dbReference type="ARBA" id="ARBA00023018"/>
    </source>
</evidence>
<comment type="caution">
    <text evidence="26">The sequence shown here is derived from an EMBL/GenBank/DDBJ whole genome shotgun (WGS) entry which is preliminary data.</text>
</comment>
<keyword evidence="7" id="KW-0770">Synapse</keyword>
<dbReference type="FunFam" id="3.40.190.10:FF:000324">
    <property type="entry name" value="Predicted protein"/>
    <property type="match status" value="1"/>
</dbReference>
<feature type="compositionally biased region" description="Polar residues" evidence="21">
    <location>
        <begin position="942"/>
        <end position="962"/>
    </location>
</feature>
<evidence type="ECO:0000256" key="5">
    <source>
        <dbReference type="ARBA" id="ARBA00022692"/>
    </source>
</evidence>
<dbReference type="InterPro" id="IPR019594">
    <property type="entry name" value="Glu/Gly-bd"/>
</dbReference>
<evidence type="ECO:0000256" key="20">
    <source>
        <dbReference type="SAM" id="Coils"/>
    </source>
</evidence>
<feature type="coiled-coil region" evidence="20">
    <location>
        <begin position="1146"/>
        <end position="1173"/>
    </location>
</feature>
<dbReference type="Gene3D" id="3.40.190.10">
    <property type="entry name" value="Periplasmic binding protein-like II"/>
    <property type="match status" value="2"/>
</dbReference>
<comment type="similarity">
    <text evidence="2">Belongs to the glutamate-gated ion channel (TC 1.A.10.1) family.</text>
</comment>
<evidence type="ECO:0000256" key="12">
    <source>
        <dbReference type="ARBA" id="ARBA00023180"/>
    </source>
</evidence>
<evidence type="ECO:0000259" key="24">
    <source>
        <dbReference type="SMART" id="SM00079"/>
    </source>
</evidence>
<evidence type="ECO:0000256" key="8">
    <source>
        <dbReference type="ARBA" id="ARBA00023054"/>
    </source>
</evidence>
<dbReference type="InterPro" id="IPR015683">
    <property type="entry name" value="Ionotropic_Glu_rcpt"/>
</dbReference>
<evidence type="ECO:0000313" key="26">
    <source>
        <dbReference type="EMBL" id="CAL1267379.1"/>
    </source>
</evidence>
<protein>
    <submittedName>
        <fullName evidence="26">Uncharacterized protein</fullName>
    </submittedName>
</protein>
<keyword evidence="10 22" id="KW-0472">Membrane</keyword>
<dbReference type="InterPro" id="IPR028082">
    <property type="entry name" value="Peripla_BP_I"/>
</dbReference>
<dbReference type="SMART" id="SM00918">
    <property type="entry name" value="Lig_chan-Glu_bd"/>
    <property type="match status" value="1"/>
</dbReference>
<dbReference type="SMART" id="SM00079">
    <property type="entry name" value="PBPe"/>
    <property type="match status" value="1"/>
</dbReference>
<keyword evidence="4" id="KW-1003">Cell membrane</keyword>
<dbReference type="Pfam" id="PF10613">
    <property type="entry name" value="Lig_chan-Glu_bd"/>
    <property type="match status" value="1"/>
</dbReference>
<comment type="subcellular location">
    <subcellularLocation>
        <location evidence="1">Cell membrane</location>
        <topology evidence="1">Multi-pass membrane protein</topology>
    </subcellularLocation>
    <subcellularLocation>
        <location evidence="16">Postsynaptic cell membrane</location>
    </subcellularLocation>
</comment>
<dbReference type="FunFam" id="3.40.190.10:FF:000078">
    <property type="entry name" value="glutamate receptor ionotropic, NMDA 3B"/>
    <property type="match status" value="1"/>
</dbReference>
<feature type="transmembrane region" description="Helical" evidence="22">
    <location>
        <begin position="564"/>
        <end position="589"/>
    </location>
</feature>
<evidence type="ECO:0000256" key="19">
    <source>
        <dbReference type="PIRSR" id="PIRSR601508-3"/>
    </source>
</evidence>
<feature type="chain" id="PRO_5043785498" evidence="23">
    <location>
        <begin position="28"/>
        <end position="1178"/>
    </location>
</feature>
<feature type="signal peptide" evidence="23">
    <location>
        <begin position="1"/>
        <end position="27"/>
    </location>
</feature>
<evidence type="ECO:0000256" key="4">
    <source>
        <dbReference type="ARBA" id="ARBA00022475"/>
    </source>
</evidence>
<dbReference type="Gene3D" id="1.10.287.70">
    <property type="match status" value="1"/>
</dbReference>
<feature type="site" description="Crucial to convey clamshell closure to channel opening" evidence="18">
    <location>
        <position position="672"/>
    </location>
</feature>
<evidence type="ECO:0000256" key="13">
    <source>
        <dbReference type="ARBA" id="ARBA00023257"/>
    </source>
</evidence>
<accession>A0AAV1Z798</accession>
<evidence type="ECO:0000256" key="16">
    <source>
        <dbReference type="ARBA" id="ARBA00034100"/>
    </source>
</evidence>
<feature type="compositionally biased region" description="Acidic residues" evidence="21">
    <location>
        <begin position="971"/>
        <end position="995"/>
    </location>
</feature>
<feature type="transmembrane region" description="Helical" evidence="22">
    <location>
        <begin position="641"/>
        <end position="668"/>
    </location>
</feature>
<dbReference type="GO" id="GO:0043226">
    <property type="term" value="C:organelle"/>
    <property type="evidence" value="ECO:0007669"/>
    <property type="project" value="UniProtKB-ARBA"/>
</dbReference>
<evidence type="ECO:0000256" key="15">
    <source>
        <dbReference type="ARBA" id="ARBA00023303"/>
    </source>
</evidence>
<dbReference type="InterPro" id="IPR001320">
    <property type="entry name" value="Iontro_rcpt_C"/>
</dbReference>
<evidence type="ECO:0000256" key="6">
    <source>
        <dbReference type="ARBA" id="ARBA00022989"/>
    </source>
</evidence>
<feature type="binding site" evidence="17">
    <location>
        <position position="734"/>
    </location>
    <ligand>
        <name>L-glutamate</name>
        <dbReference type="ChEBI" id="CHEBI:29985"/>
    </ligand>
</feature>
<keyword evidence="13" id="KW-0628">Postsynaptic cell membrane</keyword>
<keyword evidence="6 22" id="KW-1133">Transmembrane helix</keyword>
<organism evidence="26 27">
    <name type="scientific">Larinioides sclopetarius</name>
    <dbReference type="NCBI Taxonomy" id="280406"/>
    <lineage>
        <taxon>Eukaryota</taxon>
        <taxon>Metazoa</taxon>
        <taxon>Ecdysozoa</taxon>
        <taxon>Arthropoda</taxon>
        <taxon>Chelicerata</taxon>
        <taxon>Arachnida</taxon>
        <taxon>Araneae</taxon>
        <taxon>Araneomorphae</taxon>
        <taxon>Entelegynae</taxon>
        <taxon>Araneoidea</taxon>
        <taxon>Araneidae</taxon>
        <taxon>Larinioides</taxon>
    </lineage>
</organism>
<evidence type="ECO:0000256" key="21">
    <source>
        <dbReference type="SAM" id="MobiDB-lite"/>
    </source>
</evidence>
<evidence type="ECO:0000256" key="18">
    <source>
        <dbReference type="PIRSR" id="PIRSR601508-2"/>
    </source>
</evidence>
<name>A0AAV1Z798_9ARAC</name>
<feature type="domain" description="Ionotropic glutamate receptor L-glutamate and glycine-binding" evidence="25">
    <location>
        <begin position="465"/>
        <end position="517"/>
    </location>
</feature>
<dbReference type="GO" id="GO:0045211">
    <property type="term" value="C:postsynaptic membrane"/>
    <property type="evidence" value="ECO:0007669"/>
    <property type="project" value="UniProtKB-SubCell"/>
</dbReference>
<feature type="binding site" evidence="17">
    <location>
        <position position="533"/>
    </location>
    <ligand>
        <name>L-glutamate</name>
        <dbReference type="ChEBI" id="CHEBI:29985"/>
    </ligand>
</feature>